<dbReference type="GO" id="GO:0003723">
    <property type="term" value="F:RNA binding"/>
    <property type="evidence" value="ECO:0007669"/>
    <property type="project" value="UniProtKB-UniRule"/>
</dbReference>
<dbReference type="STRING" id="1257118.L8HKH1"/>
<dbReference type="AlphaFoldDB" id="L8HKH1"/>
<proteinExistence type="predicted"/>
<dbReference type="OrthoDB" id="431169at2759"/>
<accession>L8HKH1</accession>
<organism evidence="5 6">
    <name type="scientific">Acanthamoeba castellanii (strain ATCC 30010 / Neff)</name>
    <dbReference type="NCBI Taxonomy" id="1257118"/>
    <lineage>
        <taxon>Eukaryota</taxon>
        <taxon>Amoebozoa</taxon>
        <taxon>Discosea</taxon>
        <taxon>Longamoebia</taxon>
        <taxon>Centramoebida</taxon>
        <taxon>Acanthamoebidae</taxon>
        <taxon>Acanthamoeba</taxon>
    </lineage>
</organism>
<evidence type="ECO:0000256" key="1">
    <source>
        <dbReference type="ARBA" id="ARBA00022884"/>
    </source>
</evidence>
<dbReference type="RefSeq" id="XP_004358286.1">
    <property type="nucleotide sequence ID" value="XM_004358229.1"/>
</dbReference>
<dbReference type="EMBL" id="KB007792">
    <property type="protein sequence ID" value="ELR25722.1"/>
    <property type="molecule type" value="Genomic_DNA"/>
</dbReference>
<dbReference type="VEuPathDB" id="AmoebaDB:ACA1_326800"/>
<dbReference type="PROSITE" id="PS50102">
    <property type="entry name" value="RRM"/>
    <property type="match status" value="2"/>
</dbReference>
<reference evidence="5 6" key="1">
    <citation type="journal article" date="2013" name="Genome Biol.">
        <title>Genome of Acanthamoeba castellanii highlights extensive lateral gene transfer and early evolution of tyrosine kinase signaling.</title>
        <authorList>
            <person name="Clarke M."/>
            <person name="Lohan A.J."/>
            <person name="Liu B."/>
            <person name="Lagkouvardos I."/>
            <person name="Roy S."/>
            <person name="Zafar N."/>
            <person name="Bertelli C."/>
            <person name="Schilde C."/>
            <person name="Kianianmomeni A."/>
            <person name="Burglin T.R."/>
            <person name="Frech C."/>
            <person name="Turcotte B."/>
            <person name="Kopec K.O."/>
            <person name="Synnott J.M."/>
            <person name="Choo C."/>
            <person name="Paponov I."/>
            <person name="Finkler A."/>
            <person name="Soon Heng Tan C."/>
            <person name="Hutchins A.P."/>
            <person name="Weinmeier T."/>
            <person name="Rattei T."/>
            <person name="Chu J.S."/>
            <person name="Gimenez G."/>
            <person name="Irimia M."/>
            <person name="Rigden D.J."/>
            <person name="Fitzpatrick D.A."/>
            <person name="Lorenzo-Morales J."/>
            <person name="Bateman A."/>
            <person name="Chiu C.H."/>
            <person name="Tang P."/>
            <person name="Hegemann P."/>
            <person name="Fromm H."/>
            <person name="Raoult D."/>
            <person name="Greub G."/>
            <person name="Miranda-Saavedra D."/>
            <person name="Chen N."/>
            <person name="Nash P."/>
            <person name="Ginger M.L."/>
            <person name="Horn M."/>
            <person name="Schaap P."/>
            <person name="Caler L."/>
            <person name="Loftus B."/>
        </authorList>
    </citation>
    <scope>NUCLEOTIDE SEQUENCE [LARGE SCALE GENOMIC DNA]</scope>
    <source>
        <strain evidence="5 6">Neff</strain>
    </source>
</reference>
<name>L8HKH1_ACACF</name>
<evidence type="ECO:0000256" key="3">
    <source>
        <dbReference type="SAM" id="MobiDB-lite"/>
    </source>
</evidence>
<dbReference type="Pfam" id="PF00076">
    <property type="entry name" value="RRM_1"/>
    <property type="match status" value="2"/>
</dbReference>
<evidence type="ECO:0000313" key="5">
    <source>
        <dbReference type="EMBL" id="ELR25722.1"/>
    </source>
</evidence>
<protein>
    <submittedName>
        <fullName evidence="5">RNA recognition motif domain containing protein</fullName>
    </submittedName>
</protein>
<dbReference type="InterPro" id="IPR035979">
    <property type="entry name" value="RBD_domain_sf"/>
</dbReference>
<feature type="domain" description="RRM" evidence="4">
    <location>
        <begin position="23"/>
        <end position="97"/>
    </location>
</feature>
<dbReference type="CDD" id="cd12420">
    <property type="entry name" value="RRM_RBPMS_like"/>
    <property type="match status" value="1"/>
</dbReference>
<feature type="region of interest" description="Disordered" evidence="3">
    <location>
        <begin position="96"/>
        <end position="115"/>
    </location>
</feature>
<evidence type="ECO:0000259" key="4">
    <source>
        <dbReference type="PROSITE" id="PS50102"/>
    </source>
</evidence>
<keyword evidence="1 2" id="KW-0694">RNA-binding</keyword>
<dbReference type="KEGG" id="acan:ACA1_326800"/>
<sequence>MMPSDVPLQALGSDDVQVDGTMRTLWLSGFPLDVKHREIHNLFRPYRGYEDSILKPNGVAFVTFTSHEAAVAAKSDITGLHFDPDGTDVLKVEFAKQNSKRRREAEESASPEFWSKEREAKRIKRALAGGGGGGGGPTSIDVNAMYRAGLAGYPFNPPSMYGLSSMGPVPDAYLLGGQDRLPKPAGKSLVRFPPGSTLFISNLGTASSEQEISEVFGAFQGFVRAQLYNRGHNINAFVQYKDYESSTQALNHLQGSVLMSSDKGPMKIEYAKNPMVIRKEDQGPYGL</sequence>
<dbReference type="PANTHER" id="PTHR10501">
    <property type="entry name" value="U1 SMALL NUCLEAR RIBONUCLEOPROTEIN A/U2 SMALL NUCLEAR RIBONUCLEOPROTEIN B"/>
    <property type="match status" value="1"/>
</dbReference>
<gene>
    <name evidence="5" type="ORF">ACA1_326800</name>
</gene>
<evidence type="ECO:0000313" key="6">
    <source>
        <dbReference type="Proteomes" id="UP000011083"/>
    </source>
</evidence>
<feature type="domain" description="RRM" evidence="4">
    <location>
        <begin position="196"/>
        <end position="273"/>
    </location>
</feature>
<dbReference type="InterPro" id="IPR012677">
    <property type="entry name" value="Nucleotide-bd_a/b_plait_sf"/>
</dbReference>
<dbReference type="Gene3D" id="3.30.70.330">
    <property type="match status" value="2"/>
</dbReference>
<dbReference type="SUPFAM" id="SSF54928">
    <property type="entry name" value="RNA-binding domain, RBD"/>
    <property type="match status" value="1"/>
</dbReference>
<dbReference type="SMART" id="SM00360">
    <property type="entry name" value="RRM"/>
    <property type="match status" value="2"/>
</dbReference>
<dbReference type="Proteomes" id="UP000011083">
    <property type="component" value="Unassembled WGS sequence"/>
</dbReference>
<dbReference type="GeneID" id="14926788"/>
<keyword evidence="6" id="KW-1185">Reference proteome</keyword>
<evidence type="ECO:0000256" key="2">
    <source>
        <dbReference type="PROSITE-ProRule" id="PRU00176"/>
    </source>
</evidence>
<dbReference type="InterPro" id="IPR000504">
    <property type="entry name" value="RRM_dom"/>
</dbReference>
<dbReference type="OMA" id="CVAFVEY"/>